<accession>A0A4S1DS31</accession>
<keyword evidence="1" id="KW-0812">Transmembrane</keyword>
<dbReference type="Proteomes" id="UP000307602">
    <property type="component" value="Unassembled WGS sequence"/>
</dbReference>
<dbReference type="GO" id="GO:0000155">
    <property type="term" value="F:phosphorelay sensor kinase activity"/>
    <property type="evidence" value="ECO:0007669"/>
    <property type="project" value="InterPro"/>
</dbReference>
<feature type="transmembrane region" description="Helical" evidence="1">
    <location>
        <begin position="106"/>
        <end position="126"/>
    </location>
</feature>
<dbReference type="AlphaFoldDB" id="A0A4S1DS31"/>
<evidence type="ECO:0000259" key="3">
    <source>
        <dbReference type="Pfam" id="PF06580"/>
    </source>
</evidence>
<comment type="caution">
    <text evidence="4">The sequence shown here is derived from an EMBL/GenBank/DDBJ whole genome shotgun (WGS) entry which is preliminary data.</text>
</comment>
<sequence length="339" mass="38730">MALLFADIVIVFCVSFYDFLTIPDDYQKVSYIRLDTVLTTTVFLVFLFPLLFLFRFLEFKIQKISKSILIKTVLIFLSTGLLPFICVSIFYFFLGRSSEGDLRLSILFLVLMSIAFFRTLISYFIFKERSLIVENEMKLSSLRELKTQAELKSLQSQINPHFLYNALNSIASLVPIDTVKTQKMAYSLSNLFKYSINRKDKKTASISDEIAMVKNYLEIETIRFGDRLKFNIDVDETLKNFEIPMFIIQPLVENAVKHGISKIEGQGEIELKIEANKTGILISVSDNGSDFPEGLVSGHGLQTVFDLLRLSYGESASLNWQNTPQKSIMITIDNNSQND</sequence>
<dbReference type="GO" id="GO:0016020">
    <property type="term" value="C:membrane"/>
    <property type="evidence" value="ECO:0007669"/>
    <property type="project" value="InterPro"/>
</dbReference>
<evidence type="ECO:0000259" key="2">
    <source>
        <dbReference type="Pfam" id="PF02518"/>
    </source>
</evidence>
<dbReference type="Gene3D" id="3.30.565.10">
    <property type="entry name" value="Histidine kinase-like ATPase, C-terminal domain"/>
    <property type="match status" value="1"/>
</dbReference>
<gene>
    <name evidence="4" type="ORF">EM932_19270</name>
</gene>
<dbReference type="InterPro" id="IPR010559">
    <property type="entry name" value="Sig_transdc_His_kin_internal"/>
</dbReference>
<keyword evidence="5" id="KW-1185">Reference proteome</keyword>
<dbReference type="PANTHER" id="PTHR34220:SF7">
    <property type="entry name" value="SENSOR HISTIDINE KINASE YPDA"/>
    <property type="match status" value="1"/>
</dbReference>
<feature type="transmembrane region" description="Helical" evidence="1">
    <location>
        <begin position="69"/>
        <end position="94"/>
    </location>
</feature>
<dbReference type="PANTHER" id="PTHR34220">
    <property type="entry name" value="SENSOR HISTIDINE KINASE YPDA"/>
    <property type="match status" value="1"/>
</dbReference>
<evidence type="ECO:0000313" key="4">
    <source>
        <dbReference type="EMBL" id="TGV00543.1"/>
    </source>
</evidence>
<dbReference type="SUPFAM" id="SSF55874">
    <property type="entry name" value="ATPase domain of HSP90 chaperone/DNA topoisomerase II/histidine kinase"/>
    <property type="match status" value="1"/>
</dbReference>
<feature type="domain" description="Signal transduction histidine kinase internal region" evidence="3">
    <location>
        <begin position="149"/>
        <end position="228"/>
    </location>
</feature>
<proteinExistence type="predicted"/>
<keyword evidence="1" id="KW-0472">Membrane</keyword>
<dbReference type="Pfam" id="PF02518">
    <property type="entry name" value="HATPase_c"/>
    <property type="match status" value="1"/>
</dbReference>
<dbReference type="InterPro" id="IPR036890">
    <property type="entry name" value="HATPase_C_sf"/>
</dbReference>
<feature type="transmembrane region" description="Helical" evidence="1">
    <location>
        <begin position="37"/>
        <end position="57"/>
    </location>
</feature>
<protein>
    <submittedName>
        <fullName evidence="4">Uncharacterized protein</fullName>
    </submittedName>
</protein>
<dbReference type="OrthoDB" id="9809670at2"/>
<dbReference type="InterPro" id="IPR003594">
    <property type="entry name" value="HATPase_dom"/>
</dbReference>
<dbReference type="EMBL" id="SRSO01000040">
    <property type="protein sequence ID" value="TGV00543.1"/>
    <property type="molecule type" value="Genomic_DNA"/>
</dbReference>
<feature type="domain" description="Histidine kinase/HSP90-like ATPase" evidence="2">
    <location>
        <begin position="247"/>
        <end position="297"/>
    </location>
</feature>
<dbReference type="RefSeq" id="WP_135878844.1">
    <property type="nucleotide sequence ID" value="NZ_SRSO01000040.1"/>
</dbReference>
<dbReference type="InterPro" id="IPR050640">
    <property type="entry name" value="Bact_2-comp_sensor_kinase"/>
</dbReference>
<name>A0A4S1DS31_9FLAO</name>
<dbReference type="Pfam" id="PF06580">
    <property type="entry name" value="His_kinase"/>
    <property type="match status" value="1"/>
</dbReference>
<evidence type="ECO:0000313" key="5">
    <source>
        <dbReference type="Proteomes" id="UP000307602"/>
    </source>
</evidence>
<keyword evidence="1" id="KW-1133">Transmembrane helix</keyword>
<evidence type="ECO:0000256" key="1">
    <source>
        <dbReference type="SAM" id="Phobius"/>
    </source>
</evidence>
<reference evidence="4 5" key="1">
    <citation type="submission" date="2019-04" db="EMBL/GenBank/DDBJ databases">
        <authorList>
            <person name="Liu A."/>
        </authorList>
    </citation>
    <scope>NUCLEOTIDE SEQUENCE [LARGE SCALE GENOMIC DNA]</scope>
    <source>
        <strain evidence="4 5">RZ03</strain>
    </source>
</reference>
<organism evidence="4 5">
    <name type="scientific">Flavivirga rizhaonensis</name>
    <dbReference type="NCBI Taxonomy" id="2559571"/>
    <lineage>
        <taxon>Bacteria</taxon>
        <taxon>Pseudomonadati</taxon>
        <taxon>Bacteroidota</taxon>
        <taxon>Flavobacteriia</taxon>
        <taxon>Flavobacteriales</taxon>
        <taxon>Flavobacteriaceae</taxon>
        <taxon>Flavivirga</taxon>
    </lineage>
</organism>